<feature type="region of interest" description="Disordered" evidence="1">
    <location>
        <begin position="92"/>
        <end position="121"/>
    </location>
</feature>
<accession>A0AAU9M3C3</accession>
<gene>
    <name evidence="2" type="ORF">LVIROSA_LOCUS8488</name>
    <name evidence="3" type="ORF">LVIROSA_LOCUS8489</name>
</gene>
<evidence type="ECO:0000313" key="2">
    <source>
        <dbReference type="EMBL" id="CAH1421072.1"/>
    </source>
</evidence>
<sequence length="121" mass="13400">MLRIRVRKDHTEIKAVEAYEDGNRPRAGNNVGDRPCNYCCEAAALQCVECMIHSGCPTNARRQANNRYQEEARALDHAATETAGTEVVDGTVLPRTDHESGVEIFGRGGHNGPRSQRGYHH</sequence>
<organism evidence="2 4">
    <name type="scientific">Lactuca virosa</name>
    <dbReference type="NCBI Taxonomy" id="75947"/>
    <lineage>
        <taxon>Eukaryota</taxon>
        <taxon>Viridiplantae</taxon>
        <taxon>Streptophyta</taxon>
        <taxon>Embryophyta</taxon>
        <taxon>Tracheophyta</taxon>
        <taxon>Spermatophyta</taxon>
        <taxon>Magnoliopsida</taxon>
        <taxon>eudicotyledons</taxon>
        <taxon>Gunneridae</taxon>
        <taxon>Pentapetalae</taxon>
        <taxon>asterids</taxon>
        <taxon>campanulids</taxon>
        <taxon>Asterales</taxon>
        <taxon>Asteraceae</taxon>
        <taxon>Cichorioideae</taxon>
        <taxon>Cichorieae</taxon>
        <taxon>Lactucinae</taxon>
        <taxon>Lactuca</taxon>
    </lineage>
</organism>
<dbReference type="EMBL" id="CAKMRJ010001112">
    <property type="protein sequence ID" value="CAH1421072.1"/>
    <property type="molecule type" value="Genomic_DNA"/>
</dbReference>
<keyword evidence="4" id="KW-1185">Reference proteome</keyword>
<evidence type="ECO:0000313" key="4">
    <source>
        <dbReference type="Proteomes" id="UP001157418"/>
    </source>
</evidence>
<evidence type="ECO:0000313" key="3">
    <source>
        <dbReference type="EMBL" id="CAH1421073.1"/>
    </source>
</evidence>
<dbReference type="Proteomes" id="UP001157418">
    <property type="component" value="Unassembled WGS sequence"/>
</dbReference>
<dbReference type="EMBL" id="CAKMRJ010001112">
    <property type="protein sequence ID" value="CAH1421073.1"/>
    <property type="molecule type" value="Genomic_DNA"/>
</dbReference>
<protein>
    <submittedName>
        <fullName evidence="2">Uncharacterized protein</fullName>
    </submittedName>
</protein>
<dbReference type="AlphaFoldDB" id="A0AAU9M3C3"/>
<proteinExistence type="predicted"/>
<name>A0AAU9M3C3_9ASTR</name>
<evidence type="ECO:0000256" key="1">
    <source>
        <dbReference type="SAM" id="MobiDB-lite"/>
    </source>
</evidence>
<reference evidence="2 4" key="1">
    <citation type="submission" date="2022-01" db="EMBL/GenBank/DDBJ databases">
        <authorList>
            <person name="Xiong W."/>
            <person name="Schranz E."/>
        </authorList>
    </citation>
    <scope>NUCLEOTIDE SEQUENCE [LARGE SCALE GENOMIC DNA]</scope>
</reference>
<comment type="caution">
    <text evidence="2">The sequence shown here is derived from an EMBL/GenBank/DDBJ whole genome shotgun (WGS) entry which is preliminary data.</text>
</comment>